<dbReference type="RefSeq" id="WP_172106194.1">
    <property type="nucleotide sequence ID" value="NZ_CP038017.1"/>
</dbReference>
<keyword evidence="1" id="KW-0732">Signal</keyword>
<feature type="domain" description="C-type lysozyme inhibitor" evidence="5">
    <location>
        <begin position="41"/>
        <end position="100"/>
    </location>
</feature>
<dbReference type="SUPFAM" id="SSF141488">
    <property type="entry name" value="YdhA-like"/>
    <property type="match status" value="1"/>
</dbReference>
<gene>
    <name evidence="6" type="ORF">E3E15_00505</name>
</gene>
<evidence type="ECO:0000313" key="7">
    <source>
        <dbReference type="Proteomes" id="UP000503320"/>
    </source>
</evidence>
<reference evidence="6 7" key="1">
    <citation type="submission" date="2019-03" db="EMBL/GenBank/DDBJ databases">
        <title>Complete Genome Sequence of Allofrancisella frigidaquae Strain SYSU 10HL1970 Isolated from Water-Cooling Systems in China.</title>
        <authorList>
            <person name="Ohrman C."/>
            <person name="Uneklint I."/>
            <person name="Sjodin A."/>
        </authorList>
    </citation>
    <scope>NUCLEOTIDE SEQUENCE [LARGE SCALE GENOMIC DNA]</scope>
    <source>
        <strain evidence="6 7">SYSU 10HL1970</strain>
    </source>
</reference>
<sequence length="116" mass="13670">MRKIKCLSIYFLLFIYACLECYSYALDVEKDAQSIFVDNKKEEIILTFYSLSDKSLSFIKLIYQGKEYTLPQVVSADGARFDDGRDIAIWLKGDRLYLDKNNQTFQRKEFFLDTSK</sequence>
<dbReference type="Proteomes" id="UP000503320">
    <property type="component" value="Chromosome"/>
</dbReference>
<organism evidence="6 7">
    <name type="scientific">Allofrancisella frigidaquae</name>
    <dbReference type="NCBI Taxonomy" id="1085644"/>
    <lineage>
        <taxon>Bacteria</taxon>
        <taxon>Pseudomonadati</taxon>
        <taxon>Pseudomonadota</taxon>
        <taxon>Gammaproteobacteria</taxon>
        <taxon>Thiotrichales</taxon>
        <taxon>Francisellaceae</taxon>
        <taxon>Allofrancisella</taxon>
    </lineage>
</organism>
<evidence type="ECO:0000256" key="2">
    <source>
        <dbReference type="ARBA" id="ARBA00023136"/>
    </source>
</evidence>
<dbReference type="PROSITE" id="PS51257">
    <property type="entry name" value="PROKAR_LIPOPROTEIN"/>
    <property type="match status" value="1"/>
</dbReference>
<evidence type="ECO:0000313" key="6">
    <source>
        <dbReference type="EMBL" id="QIV93917.1"/>
    </source>
</evidence>
<accession>A0A6M3HS15</accession>
<evidence type="ECO:0000256" key="1">
    <source>
        <dbReference type="ARBA" id="ARBA00022729"/>
    </source>
</evidence>
<keyword evidence="3" id="KW-0564">Palmitate</keyword>
<evidence type="ECO:0000256" key="4">
    <source>
        <dbReference type="ARBA" id="ARBA00023288"/>
    </source>
</evidence>
<evidence type="ECO:0000259" key="5">
    <source>
        <dbReference type="Pfam" id="PF09864"/>
    </source>
</evidence>
<protein>
    <recommendedName>
        <fullName evidence="5">C-type lysozyme inhibitor domain-containing protein</fullName>
    </recommendedName>
</protein>
<dbReference type="Gene3D" id="2.40.128.200">
    <property type="match status" value="1"/>
</dbReference>
<dbReference type="AlphaFoldDB" id="A0A6M3HS15"/>
<keyword evidence="7" id="KW-1185">Reference proteome</keyword>
<name>A0A6M3HS15_9GAMM</name>
<keyword evidence="4" id="KW-0449">Lipoprotein</keyword>
<dbReference type="EMBL" id="CP038017">
    <property type="protein sequence ID" value="QIV93917.1"/>
    <property type="molecule type" value="Genomic_DNA"/>
</dbReference>
<keyword evidence="2" id="KW-0472">Membrane</keyword>
<evidence type="ECO:0000256" key="3">
    <source>
        <dbReference type="ARBA" id="ARBA00023139"/>
    </source>
</evidence>
<dbReference type="Pfam" id="PF09864">
    <property type="entry name" value="MliC"/>
    <property type="match status" value="1"/>
</dbReference>
<dbReference type="KEGG" id="afri:E3E15_00505"/>
<proteinExistence type="predicted"/>
<dbReference type="InterPro" id="IPR036328">
    <property type="entry name" value="MliC_sf"/>
</dbReference>
<dbReference type="InterPro" id="IPR018660">
    <property type="entry name" value="MliC"/>
</dbReference>